<feature type="domain" description="Response regulatory" evidence="6">
    <location>
        <begin position="17"/>
        <end position="131"/>
    </location>
</feature>
<keyword evidence="3" id="KW-0804">Transcription</keyword>
<dbReference type="InterPro" id="IPR036388">
    <property type="entry name" value="WH-like_DNA-bd_sf"/>
</dbReference>
<dbReference type="InterPro" id="IPR011006">
    <property type="entry name" value="CheY-like_superfamily"/>
</dbReference>
<dbReference type="SUPFAM" id="SSF52172">
    <property type="entry name" value="CheY-like"/>
    <property type="match status" value="1"/>
</dbReference>
<dbReference type="PANTHER" id="PTHR44688:SF16">
    <property type="entry name" value="DNA-BINDING TRANSCRIPTIONAL ACTIVATOR DEVR_DOSR"/>
    <property type="match status" value="1"/>
</dbReference>
<dbReference type="SMART" id="SM00448">
    <property type="entry name" value="REC"/>
    <property type="match status" value="1"/>
</dbReference>
<dbReference type="Gene3D" id="3.40.50.2300">
    <property type="match status" value="1"/>
</dbReference>
<reference evidence="7 8" key="1">
    <citation type="journal article" date="2022" name="Arch. Microbiol.">
        <title>Paraburkholderia bengalensis sp. nov. isolated from roots of Oryza sativa, IR64.</title>
        <authorList>
            <person name="Nag P."/>
            <person name="Mondal N."/>
            <person name="Sarkar J."/>
            <person name="Das S."/>
        </authorList>
    </citation>
    <scope>NUCLEOTIDE SEQUENCE [LARGE SCALE GENOMIC DNA]</scope>
    <source>
        <strain evidence="7 8">IR64_4_BI</strain>
    </source>
</reference>
<dbReference type="SMART" id="SM00421">
    <property type="entry name" value="HTH_LUXR"/>
    <property type="match status" value="1"/>
</dbReference>
<protein>
    <submittedName>
        <fullName evidence="7">Response regulator transcription factor</fullName>
    </submittedName>
</protein>
<dbReference type="PROSITE" id="PS50110">
    <property type="entry name" value="RESPONSE_REGULATORY"/>
    <property type="match status" value="1"/>
</dbReference>
<feature type="domain" description="HTH luxR-type" evidence="5">
    <location>
        <begin position="147"/>
        <end position="212"/>
    </location>
</feature>
<proteinExistence type="predicted"/>
<accession>A0ABU8J377</accession>
<gene>
    <name evidence="7" type="ORF">H3V53_34025</name>
</gene>
<organism evidence="7 8">
    <name type="scientific">Paraburkholderia bengalensis</name>
    <dbReference type="NCBI Taxonomy" id="2747562"/>
    <lineage>
        <taxon>Bacteria</taxon>
        <taxon>Pseudomonadati</taxon>
        <taxon>Pseudomonadota</taxon>
        <taxon>Betaproteobacteria</taxon>
        <taxon>Burkholderiales</taxon>
        <taxon>Burkholderiaceae</taxon>
        <taxon>Paraburkholderia</taxon>
    </lineage>
</organism>
<dbReference type="InterPro" id="IPR001789">
    <property type="entry name" value="Sig_transdc_resp-reg_receiver"/>
</dbReference>
<evidence type="ECO:0000256" key="4">
    <source>
        <dbReference type="PROSITE-ProRule" id="PRU00169"/>
    </source>
</evidence>
<keyword evidence="8" id="KW-1185">Reference proteome</keyword>
<keyword evidence="4" id="KW-0597">Phosphoprotein</keyword>
<dbReference type="Proteomes" id="UP001386437">
    <property type="component" value="Unassembled WGS sequence"/>
</dbReference>
<feature type="modified residue" description="4-aspartylphosphate" evidence="4">
    <location>
        <position position="66"/>
    </location>
</feature>
<dbReference type="Pfam" id="PF00072">
    <property type="entry name" value="Response_reg"/>
    <property type="match status" value="1"/>
</dbReference>
<evidence type="ECO:0000256" key="3">
    <source>
        <dbReference type="ARBA" id="ARBA00023163"/>
    </source>
</evidence>
<dbReference type="CDD" id="cd17537">
    <property type="entry name" value="REC_FixJ"/>
    <property type="match status" value="1"/>
</dbReference>
<dbReference type="PROSITE" id="PS00622">
    <property type="entry name" value="HTH_LUXR_1"/>
    <property type="match status" value="1"/>
</dbReference>
<dbReference type="Pfam" id="PF00196">
    <property type="entry name" value="GerE"/>
    <property type="match status" value="1"/>
</dbReference>
<dbReference type="Gene3D" id="1.10.10.10">
    <property type="entry name" value="Winged helix-like DNA-binding domain superfamily/Winged helix DNA-binding domain"/>
    <property type="match status" value="1"/>
</dbReference>
<dbReference type="SUPFAM" id="SSF46894">
    <property type="entry name" value="C-terminal effector domain of the bipartite response regulators"/>
    <property type="match status" value="1"/>
</dbReference>
<dbReference type="InterPro" id="IPR016032">
    <property type="entry name" value="Sig_transdc_resp-reg_C-effctor"/>
</dbReference>
<sequence>MKEDAVRPGTGSALRPLVYVIDDDPSVRGGLSSLFRSVGLQVNAFESADEFLAAPLPEVPSCLILDIRLRGASGLALQQESFRKRIRFPIVFLTGYGDIEMATKAMKAGAFDFMTKPYKEQTLIDTVTAALVKDEEALRKQKAAADIRKDYEALTRREQEVIRLVMDGLLNKVIADRLGLSEVTVKIHRGRAMHKLHARSVAELVKKLGPVLEEGSG</sequence>
<dbReference type="CDD" id="cd06170">
    <property type="entry name" value="LuxR_C_like"/>
    <property type="match status" value="1"/>
</dbReference>
<keyword evidence="2" id="KW-0238">DNA-binding</keyword>
<dbReference type="PROSITE" id="PS50043">
    <property type="entry name" value="HTH_LUXR_2"/>
    <property type="match status" value="1"/>
</dbReference>
<evidence type="ECO:0000313" key="7">
    <source>
        <dbReference type="EMBL" id="MEI6001973.1"/>
    </source>
</evidence>
<evidence type="ECO:0000259" key="6">
    <source>
        <dbReference type="PROSITE" id="PS50110"/>
    </source>
</evidence>
<dbReference type="PRINTS" id="PR00038">
    <property type="entry name" value="HTHLUXR"/>
</dbReference>
<dbReference type="InterPro" id="IPR000792">
    <property type="entry name" value="Tscrpt_reg_LuxR_C"/>
</dbReference>
<keyword evidence="1" id="KW-0805">Transcription regulation</keyword>
<evidence type="ECO:0000256" key="1">
    <source>
        <dbReference type="ARBA" id="ARBA00023015"/>
    </source>
</evidence>
<dbReference type="PANTHER" id="PTHR44688">
    <property type="entry name" value="DNA-BINDING TRANSCRIPTIONAL ACTIVATOR DEVR_DOSR"/>
    <property type="match status" value="1"/>
</dbReference>
<name>A0ABU8J377_9BURK</name>
<evidence type="ECO:0000259" key="5">
    <source>
        <dbReference type="PROSITE" id="PS50043"/>
    </source>
</evidence>
<dbReference type="RefSeq" id="WP_336601629.1">
    <property type="nucleotide sequence ID" value="NZ_JACFYJ010000091.1"/>
</dbReference>
<evidence type="ECO:0000256" key="2">
    <source>
        <dbReference type="ARBA" id="ARBA00023125"/>
    </source>
</evidence>
<evidence type="ECO:0000313" key="8">
    <source>
        <dbReference type="Proteomes" id="UP001386437"/>
    </source>
</evidence>
<comment type="caution">
    <text evidence="7">The sequence shown here is derived from an EMBL/GenBank/DDBJ whole genome shotgun (WGS) entry which is preliminary data.</text>
</comment>
<dbReference type="EMBL" id="JACFYJ010000091">
    <property type="protein sequence ID" value="MEI6001973.1"/>
    <property type="molecule type" value="Genomic_DNA"/>
</dbReference>